<gene>
    <name evidence="4" type="ORF">NIES1031_19725</name>
</gene>
<sequence>MALVRWQPFQEIETLRRQMNELFDELVEFNDESRRRKLNWTPTIELKETDENVILKAEVPGVEGKDLDIQVSREGVSIAGEHRHEDRIVEQGYFRSEFRYGKFQRQINLPVPVKHDQVQAEFNNGILTLTMPKAEEARRRVVRLNLANSQHAIPAAESSGTSDFNQQMTRK</sequence>
<accession>A0A1U7HGG9</accession>
<dbReference type="InterPro" id="IPR002068">
    <property type="entry name" value="A-crystallin/Hsp20_dom"/>
</dbReference>
<dbReference type="PANTHER" id="PTHR11527">
    <property type="entry name" value="HEAT-SHOCK PROTEIN 20 FAMILY MEMBER"/>
    <property type="match status" value="1"/>
</dbReference>
<organism evidence="4 5">
    <name type="scientific">Chroogloeocystis siderophila 5.2 s.c.1</name>
    <dbReference type="NCBI Taxonomy" id="247279"/>
    <lineage>
        <taxon>Bacteria</taxon>
        <taxon>Bacillati</taxon>
        <taxon>Cyanobacteriota</taxon>
        <taxon>Cyanophyceae</taxon>
        <taxon>Oscillatoriophycideae</taxon>
        <taxon>Chroococcales</taxon>
        <taxon>Chroococcaceae</taxon>
        <taxon>Chroogloeocystis</taxon>
    </lineage>
</organism>
<comment type="caution">
    <text evidence="4">The sequence shown here is derived from an EMBL/GenBank/DDBJ whole genome shotgun (WGS) entry which is preliminary data.</text>
</comment>
<dbReference type="Pfam" id="PF00011">
    <property type="entry name" value="HSP20"/>
    <property type="match status" value="1"/>
</dbReference>
<dbReference type="EMBL" id="MRCC01000019">
    <property type="protein sequence ID" value="OKH22683.1"/>
    <property type="molecule type" value="Genomic_DNA"/>
</dbReference>
<protein>
    <submittedName>
        <fullName evidence="4">Molecular chaperone</fullName>
    </submittedName>
</protein>
<reference evidence="4 5" key="1">
    <citation type="submission" date="2016-11" db="EMBL/GenBank/DDBJ databases">
        <title>Draft Genome Sequences of Nine Cyanobacterial Strains from Diverse Habitats.</title>
        <authorList>
            <person name="Zhu T."/>
            <person name="Hou S."/>
            <person name="Lu X."/>
            <person name="Hess W.R."/>
        </authorList>
    </citation>
    <scope>NUCLEOTIDE SEQUENCE [LARGE SCALE GENOMIC DNA]</scope>
    <source>
        <strain evidence="4 5">5.2 s.c.1</strain>
    </source>
</reference>
<dbReference type="InterPro" id="IPR008978">
    <property type="entry name" value="HSP20-like_chaperone"/>
</dbReference>
<dbReference type="Proteomes" id="UP000185984">
    <property type="component" value="Unassembled WGS sequence"/>
</dbReference>
<evidence type="ECO:0000259" key="3">
    <source>
        <dbReference type="PROSITE" id="PS01031"/>
    </source>
</evidence>
<comment type="similarity">
    <text evidence="1 2">Belongs to the small heat shock protein (HSP20) family.</text>
</comment>
<evidence type="ECO:0000256" key="2">
    <source>
        <dbReference type="RuleBase" id="RU003616"/>
    </source>
</evidence>
<proteinExistence type="inferred from homology"/>
<dbReference type="STRING" id="247279.NIES1031_19725"/>
<keyword evidence="5" id="KW-1185">Reference proteome</keyword>
<feature type="domain" description="SHSP" evidence="3">
    <location>
        <begin position="35"/>
        <end position="147"/>
    </location>
</feature>
<dbReference type="OrthoDB" id="9811615at2"/>
<dbReference type="AlphaFoldDB" id="A0A1U7HGG9"/>
<dbReference type="InterPro" id="IPR031107">
    <property type="entry name" value="Small_HSP"/>
</dbReference>
<dbReference type="Gene3D" id="2.60.40.790">
    <property type="match status" value="1"/>
</dbReference>
<name>A0A1U7HGG9_9CHRO</name>
<dbReference type="RefSeq" id="WP_073551176.1">
    <property type="nucleotide sequence ID" value="NZ_CAWMVK010000011.1"/>
</dbReference>
<dbReference type="SUPFAM" id="SSF49764">
    <property type="entry name" value="HSP20-like chaperones"/>
    <property type="match status" value="1"/>
</dbReference>
<evidence type="ECO:0000313" key="5">
    <source>
        <dbReference type="Proteomes" id="UP000185984"/>
    </source>
</evidence>
<dbReference type="CDD" id="cd06464">
    <property type="entry name" value="ACD_sHsps-like"/>
    <property type="match status" value="1"/>
</dbReference>
<evidence type="ECO:0000256" key="1">
    <source>
        <dbReference type="PROSITE-ProRule" id="PRU00285"/>
    </source>
</evidence>
<evidence type="ECO:0000313" key="4">
    <source>
        <dbReference type="EMBL" id="OKH22683.1"/>
    </source>
</evidence>
<dbReference type="PROSITE" id="PS01031">
    <property type="entry name" value="SHSP"/>
    <property type="match status" value="1"/>
</dbReference>